<keyword evidence="7" id="KW-0511">Multifunctional enzyme</keyword>
<keyword evidence="5" id="KW-0560">Oxidoreductase</keyword>
<dbReference type="CDD" id="cd05239">
    <property type="entry name" value="GDP_FS_SDR_e"/>
    <property type="match status" value="1"/>
</dbReference>
<dbReference type="InterPro" id="IPR036291">
    <property type="entry name" value="NAD(P)-bd_dom_sf"/>
</dbReference>
<comment type="catalytic activity">
    <reaction evidence="8">
        <text>GDP-beta-L-fucose + NADP(+) = GDP-4-dehydro-alpha-D-rhamnose + NADPH + H(+)</text>
        <dbReference type="Rhea" id="RHEA:18885"/>
        <dbReference type="ChEBI" id="CHEBI:15378"/>
        <dbReference type="ChEBI" id="CHEBI:57273"/>
        <dbReference type="ChEBI" id="CHEBI:57783"/>
        <dbReference type="ChEBI" id="CHEBI:57964"/>
        <dbReference type="ChEBI" id="CHEBI:58349"/>
        <dbReference type="EC" id="1.1.1.271"/>
    </reaction>
</comment>
<evidence type="ECO:0000313" key="11">
    <source>
        <dbReference type="Proteomes" id="UP001188597"/>
    </source>
</evidence>
<accession>A0AA88VS06</accession>
<protein>
    <recommendedName>
        <fullName evidence="3">GDP-L-fucose synthase</fullName>
        <ecNumber evidence="3">1.1.1.271</ecNumber>
    </recommendedName>
</protein>
<dbReference type="Proteomes" id="UP001188597">
    <property type="component" value="Unassembled WGS sequence"/>
</dbReference>
<keyword evidence="4" id="KW-0521">NADP</keyword>
<evidence type="ECO:0000256" key="2">
    <source>
        <dbReference type="ARBA" id="ARBA00005959"/>
    </source>
</evidence>
<evidence type="ECO:0000256" key="1">
    <source>
        <dbReference type="ARBA" id="ARBA00004883"/>
    </source>
</evidence>
<keyword evidence="11" id="KW-1185">Reference proteome</keyword>
<proteinExistence type="inferred from homology"/>
<dbReference type="EMBL" id="JAVXUP010001354">
    <property type="protein sequence ID" value="KAK3012723.1"/>
    <property type="molecule type" value="Genomic_DNA"/>
</dbReference>
<evidence type="ECO:0000256" key="5">
    <source>
        <dbReference type="ARBA" id="ARBA00023002"/>
    </source>
</evidence>
<evidence type="ECO:0000256" key="7">
    <source>
        <dbReference type="ARBA" id="ARBA00023268"/>
    </source>
</evidence>
<organism evidence="10 11">
    <name type="scientific">Escallonia herrerae</name>
    <dbReference type="NCBI Taxonomy" id="1293975"/>
    <lineage>
        <taxon>Eukaryota</taxon>
        <taxon>Viridiplantae</taxon>
        <taxon>Streptophyta</taxon>
        <taxon>Embryophyta</taxon>
        <taxon>Tracheophyta</taxon>
        <taxon>Spermatophyta</taxon>
        <taxon>Magnoliopsida</taxon>
        <taxon>eudicotyledons</taxon>
        <taxon>Gunneridae</taxon>
        <taxon>Pentapetalae</taxon>
        <taxon>asterids</taxon>
        <taxon>campanulids</taxon>
        <taxon>Escalloniales</taxon>
        <taxon>Escalloniaceae</taxon>
        <taxon>Escallonia</taxon>
    </lineage>
</organism>
<dbReference type="PANTHER" id="PTHR43238:SF1">
    <property type="entry name" value="GDP-L-FUCOSE SYNTHASE"/>
    <property type="match status" value="1"/>
</dbReference>
<gene>
    <name evidence="10" type="ORF">RJ639_008797</name>
</gene>
<dbReference type="PANTHER" id="PTHR43238">
    <property type="entry name" value="GDP-L-FUCOSE SYNTHASE"/>
    <property type="match status" value="1"/>
</dbReference>
<evidence type="ECO:0000256" key="3">
    <source>
        <dbReference type="ARBA" id="ARBA00012371"/>
    </source>
</evidence>
<evidence type="ECO:0000256" key="4">
    <source>
        <dbReference type="ARBA" id="ARBA00022857"/>
    </source>
</evidence>
<evidence type="ECO:0000256" key="6">
    <source>
        <dbReference type="ARBA" id="ARBA00023235"/>
    </source>
</evidence>
<comment type="pathway">
    <text evidence="1">Nucleotide-sugar biosynthesis; GDP-L-fucose biosynthesis via de novo pathway; GDP-L-fucose from GDP-alpha-D-mannose: step 2/2.</text>
</comment>
<name>A0AA88VS06_9ASTE</name>
<dbReference type="SUPFAM" id="SSF51735">
    <property type="entry name" value="NAD(P)-binding Rossmann-fold domains"/>
    <property type="match status" value="1"/>
</dbReference>
<dbReference type="InterPro" id="IPR028614">
    <property type="entry name" value="GDP_fucose/colitose_synth"/>
</dbReference>
<dbReference type="Pfam" id="PF01370">
    <property type="entry name" value="Epimerase"/>
    <property type="match status" value="1"/>
</dbReference>
<evidence type="ECO:0000259" key="9">
    <source>
        <dbReference type="Pfam" id="PF01370"/>
    </source>
</evidence>
<dbReference type="Gene3D" id="3.40.50.720">
    <property type="entry name" value="NAD(P)-binding Rossmann-like Domain"/>
    <property type="match status" value="1"/>
</dbReference>
<feature type="domain" description="NAD-dependent epimerase/dehydratase" evidence="9">
    <location>
        <begin position="170"/>
        <end position="401"/>
    </location>
</feature>
<evidence type="ECO:0000313" key="10">
    <source>
        <dbReference type="EMBL" id="KAK3012723.1"/>
    </source>
</evidence>
<evidence type="ECO:0000256" key="8">
    <source>
        <dbReference type="ARBA" id="ARBA00051935"/>
    </source>
</evidence>
<dbReference type="FunFam" id="3.40.50.720:FF:000101">
    <property type="entry name" value="GDP-L-fucose synthase"/>
    <property type="match status" value="1"/>
</dbReference>
<keyword evidence="6" id="KW-0413">Isomerase</keyword>
<sequence length="643" mass="71738">MADAGVEEDNSDDEDVLSVTISSSDGGDVTFDESLMLSKKEELIDARKDHGVREKVELEGTVVLEKISIAENQADMMINHIPEIKFKHCLDLSVNIIILQRVNGWKDQLIQGYKIGGLMKWETSATVISSLKCRYYYHQQVTSNFSANCNLSVVLSLSPDPIKLDRSGKIYVAGHRGLVGSAITAALRRLGFSNLLLPPRSLLDLTDQSAVESFFAAEKPAYVILAAAKVGGIHANNTYPAEFIATNLQIQTNVIHSAYRNGVVKLLFLGSSCIYPKFAPQPIPESALLTGPLEPTNEWYAVAKIAGIKMCQAYRIQYNFDALSAMPTNLYGPNDNFHPDNSHVLPALMRRFHEAKTSGSKEVVVWGSGAPLREFLHVDDLADAVLFLMERYSGLGHVNVGSGKEVTIRELAELVKEVVGFEGNIVWDGSKPDGTPRKLMDSSLLAGLGWAPKVSLRDGLVDTYKWYLENNSKAPWHEIPQVQEFFCQSYVHDFDDMKIVIIKWVRERVGKIVEMEPVGVGRPGELALNKHEHSFVKDSISFENPIRSSFSETIVQFHQLTEACYKEDHSLAGEGSDKKNSQREASKLMSRYMLYFLTMYPSVFEGSVPLESYYSQEDGRSRSFMNLSIKGQITRKDNKNGNF</sequence>
<dbReference type="InterPro" id="IPR001509">
    <property type="entry name" value="Epimerase_deHydtase"/>
</dbReference>
<dbReference type="HAMAP" id="MF_00956">
    <property type="entry name" value="GDP_fucose_synth"/>
    <property type="match status" value="1"/>
</dbReference>
<dbReference type="AlphaFoldDB" id="A0AA88VS06"/>
<dbReference type="GO" id="GO:0016853">
    <property type="term" value="F:isomerase activity"/>
    <property type="evidence" value="ECO:0007669"/>
    <property type="project" value="UniProtKB-KW"/>
</dbReference>
<dbReference type="GO" id="GO:0050577">
    <property type="term" value="F:GDP-L-fucose synthase activity"/>
    <property type="evidence" value="ECO:0007669"/>
    <property type="project" value="UniProtKB-EC"/>
</dbReference>
<reference evidence="10" key="1">
    <citation type="submission" date="2022-12" db="EMBL/GenBank/DDBJ databases">
        <title>Draft genome assemblies for two species of Escallonia (Escalloniales).</title>
        <authorList>
            <person name="Chanderbali A."/>
            <person name="Dervinis C."/>
            <person name="Anghel I."/>
            <person name="Soltis D."/>
            <person name="Soltis P."/>
            <person name="Zapata F."/>
        </authorList>
    </citation>
    <scope>NUCLEOTIDE SEQUENCE</scope>
    <source>
        <strain evidence="10">UCBG64.0493</strain>
        <tissue evidence="10">Leaf</tissue>
    </source>
</reference>
<dbReference type="Gene3D" id="3.90.25.10">
    <property type="entry name" value="UDP-galactose 4-epimerase, domain 1"/>
    <property type="match status" value="1"/>
</dbReference>
<comment type="similarity">
    <text evidence="2">Belongs to the NAD(P)-dependent epimerase/dehydratase family. Fucose synthase subfamily.</text>
</comment>
<dbReference type="EC" id="1.1.1.271" evidence="3"/>
<comment type="caution">
    <text evidence="10">The sequence shown here is derived from an EMBL/GenBank/DDBJ whole genome shotgun (WGS) entry which is preliminary data.</text>
</comment>